<evidence type="ECO:0000313" key="3">
    <source>
        <dbReference type="Proteomes" id="UP000177382"/>
    </source>
</evidence>
<evidence type="ECO:0008006" key="4">
    <source>
        <dbReference type="Google" id="ProtNLM"/>
    </source>
</evidence>
<comment type="caution">
    <text evidence="2">The sequence shown here is derived from an EMBL/GenBank/DDBJ whole genome shotgun (WGS) entry which is preliminary data.</text>
</comment>
<keyword evidence="1" id="KW-1133">Transmembrane helix</keyword>
<organism evidence="2 3">
    <name type="scientific">Candidatus Woesebacteria bacterium RBG_16_42_24</name>
    <dbReference type="NCBI Taxonomy" id="1802485"/>
    <lineage>
        <taxon>Bacteria</taxon>
        <taxon>Candidatus Woeseibacteriota</taxon>
    </lineage>
</organism>
<feature type="transmembrane region" description="Helical" evidence="1">
    <location>
        <begin position="7"/>
        <end position="25"/>
    </location>
</feature>
<dbReference type="STRING" id="1802485.A2V97_00330"/>
<dbReference type="EMBL" id="MGFX01000007">
    <property type="protein sequence ID" value="OGM15172.1"/>
    <property type="molecule type" value="Genomic_DNA"/>
</dbReference>
<gene>
    <name evidence="2" type="ORF">A2V97_00330</name>
</gene>
<dbReference type="Proteomes" id="UP000177382">
    <property type="component" value="Unassembled WGS sequence"/>
</dbReference>
<keyword evidence="1" id="KW-0472">Membrane</keyword>
<dbReference type="AlphaFoldDB" id="A0A1F7XJE7"/>
<evidence type="ECO:0000256" key="1">
    <source>
        <dbReference type="SAM" id="Phobius"/>
    </source>
</evidence>
<protein>
    <recommendedName>
        <fullName evidence="4">POTRA domain-containing protein</fullName>
    </recommendedName>
</protein>
<keyword evidence="1" id="KW-0812">Transmembrane</keyword>
<name>A0A1F7XJE7_9BACT</name>
<accession>A0A1F7XJE7</accession>
<reference evidence="2 3" key="1">
    <citation type="journal article" date="2016" name="Nat. Commun.">
        <title>Thousands of microbial genomes shed light on interconnected biogeochemical processes in an aquifer system.</title>
        <authorList>
            <person name="Anantharaman K."/>
            <person name="Brown C.T."/>
            <person name="Hug L.A."/>
            <person name="Sharon I."/>
            <person name="Castelle C.J."/>
            <person name="Probst A.J."/>
            <person name="Thomas B.C."/>
            <person name="Singh A."/>
            <person name="Wilkins M.J."/>
            <person name="Karaoz U."/>
            <person name="Brodie E.L."/>
            <person name="Williams K.H."/>
            <person name="Hubbard S.S."/>
            <person name="Banfield J.F."/>
        </authorList>
    </citation>
    <scope>NUCLEOTIDE SEQUENCE [LARGE SCALE GENOMIC DNA]</scope>
</reference>
<proteinExistence type="predicted"/>
<evidence type="ECO:0000313" key="2">
    <source>
        <dbReference type="EMBL" id="OGM15172.1"/>
    </source>
</evidence>
<sequence>MKTVIKLILGVLVLIVLTIFVSRILKIGDITCSSQFGPCNVTIFAKLENLEGLPFHQAKVGISEILAHEVLVKDFSIQFYLPNRLSVNLIERKPQFAVVRSDTKALALVDAEGYIVSIEEASNLPQIVIPEGIGSVGEKVSQENFFALLILADLFSFYQVKVGVVENGALYIFLNDGTKVIFPLEGDREILISSLALVLKRYEGVDVKPREIDLRFKNPVLRE</sequence>